<dbReference type="RefSeq" id="WP_242286421.1">
    <property type="nucleotide sequence ID" value="NZ_JAKKSL010000002.1"/>
</dbReference>
<dbReference type="Pfam" id="PF12339">
    <property type="entry name" value="DNAJ_related"/>
    <property type="match status" value="1"/>
</dbReference>
<dbReference type="SMART" id="SM00271">
    <property type="entry name" value="DnaJ"/>
    <property type="match status" value="1"/>
</dbReference>
<evidence type="ECO:0000256" key="1">
    <source>
        <dbReference type="ARBA" id="ARBA00023186"/>
    </source>
</evidence>
<dbReference type="InterPro" id="IPR001623">
    <property type="entry name" value="DnaJ_domain"/>
</dbReference>
<dbReference type="InterPro" id="IPR036869">
    <property type="entry name" value="J_dom_sf"/>
</dbReference>
<sequence length="177" mass="20731">MTSEHQIIKHLQKNKITPFERFNLANTKDLFSAHFLCMHGLYHLKNQYQLSQKFTLIIQSVRIQRIALNNSTSNNYNVKTALETPDPLESYYLNAKHYYDTQEEEITELLKSFWQQYIAQDNKKEALEILALPSNADAKMIKAQYLRLAQKHHPDKGGCVERFKEIRAAKSVLDKVF</sequence>
<dbReference type="EMBL" id="JAKKSL010000002">
    <property type="protein sequence ID" value="MCI2284008.1"/>
    <property type="molecule type" value="Genomic_DNA"/>
</dbReference>
<dbReference type="SUPFAM" id="SSF46565">
    <property type="entry name" value="Chaperone J-domain"/>
    <property type="match status" value="1"/>
</dbReference>
<proteinExistence type="predicted"/>
<feature type="domain" description="J" evidence="2">
    <location>
        <begin position="125"/>
        <end position="177"/>
    </location>
</feature>
<keyword evidence="4" id="KW-1185">Reference proteome</keyword>
<reference evidence="3" key="1">
    <citation type="submission" date="2022-01" db="EMBL/GenBank/DDBJ databases">
        <title>Colwellia maritima, isolated from seawater.</title>
        <authorList>
            <person name="Kristyanto S."/>
            <person name="Jung J."/>
            <person name="Jeon C.O."/>
        </authorList>
    </citation>
    <scope>NUCLEOTIDE SEQUENCE</scope>
    <source>
        <strain evidence="3">MSW7</strain>
    </source>
</reference>
<keyword evidence="1" id="KW-0143">Chaperone</keyword>
<dbReference type="Pfam" id="PF00226">
    <property type="entry name" value="DnaJ"/>
    <property type="match status" value="1"/>
</dbReference>
<evidence type="ECO:0000313" key="4">
    <source>
        <dbReference type="Proteomes" id="UP001139646"/>
    </source>
</evidence>
<gene>
    <name evidence="3" type="ORF">L3081_12100</name>
</gene>
<dbReference type="InterPro" id="IPR021059">
    <property type="entry name" value="DnaJ-related_N"/>
</dbReference>
<accession>A0ABS9X170</accession>
<dbReference type="PROSITE" id="PS50076">
    <property type="entry name" value="DNAJ_2"/>
    <property type="match status" value="1"/>
</dbReference>
<evidence type="ECO:0000313" key="3">
    <source>
        <dbReference type="EMBL" id="MCI2284008.1"/>
    </source>
</evidence>
<organism evidence="3 4">
    <name type="scientific">Colwellia maritima</name>
    <dbReference type="NCBI Taxonomy" id="2912588"/>
    <lineage>
        <taxon>Bacteria</taxon>
        <taxon>Pseudomonadati</taxon>
        <taxon>Pseudomonadota</taxon>
        <taxon>Gammaproteobacteria</taxon>
        <taxon>Alteromonadales</taxon>
        <taxon>Colwelliaceae</taxon>
        <taxon>Colwellia</taxon>
    </lineage>
</organism>
<comment type="caution">
    <text evidence="3">The sequence shown here is derived from an EMBL/GenBank/DDBJ whole genome shotgun (WGS) entry which is preliminary data.</text>
</comment>
<dbReference type="Gene3D" id="1.10.287.110">
    <property type="entry name" value="DnaJ domain"/>
    <property type="match status" value="1"/>
</dbReference>
<protein>
    <submittedName>
        <fullName evidence="3">DnaJ domain-containing protein</fullName>
    </submittedName>
</protein>
<dbReference type="CDD" id="cd06257">
    <property type="entry name" value="DnaJ"/>
    <property type="match status" value="1"/>
</dbReference>
<dbReference type="Proteomes" id="UP001139646">
    <property type="component" value="Unassembled WGS sequence"/>
</dbReference>
<name>A0ABS9X170_9GAMM</name>
<evidence type="ECO:0000259" key="2">
    <source>
        <dbReference type="PROSITE" id="PS50076"/>
    </source>
</evidence>